<evidence type="ECO:0000313" key="5">
    <source>
        <dbReference type="Proteomes" id="UP000431922"/>
    </source>
</evidence>
<dbReference type="SUPFAM" id="SSF53697">
    <property type="entry name" value="SIS domain"/>
    <property type="match status" value="1"/>
</dbReference>
<keyword evidence="1 4" id="KW-0456">Lyase</keyword>
<dbReference type="PANTHER" id="PTHR10088">
    <property type="entry name" value="GLUCOKINASE REGULATORY PROTEIN"/>
    <property type="match status" value="1"/>
</dbReference>
<dbReference type="EMBL" id="WTYL01000002">
    <property type="protein sequence ID" value="MXP44544.1"/>
    <property type="molecule type" value="Genomic_DNA"/>
</dbReference>
<dbReference type="PANTHER" id="PTHR10088:SF4">
    <property type="entry name" value="GLUCOKINASE REGULATORY PROTEIN"/>
    <property type="match status" value="1"/>
</dbReference>
<dbReference type="PROSITE" id="PS51464">
    <property type="entry name" value="SIS"/>
    <property type="match status" value="1"/>
</dbReference>
<dbReference type="InterPro" id="IPR046348">
    <property type="entry name" value="SIS_dom_sf"/>
</dbReference>
<dbReference type="GO" id="GO:0016835">
    <property type="term" value="F:carbon-oxygen lyase activity"/>
    <property type="evidence" value="ECO:0007669"/>
    <property type="project" value="InterPro"/>
</dbReference>
<evidence type="ECO:0000313" key="4">
    <source>
        <dbReference type="EMBL" id="MXP44544.1"/>
    </source>
</evidence>
<dbReference type="NCBIfam" id="NF003915">
    <property type="entry name" value="PRK05441.1"/>
    <property type="match status" value="1"/>
</dbReference>
<dbReference type="GO" id="GO:0046348">
    <property type="term" value="P:amino sugar catabolic process"/>
    <property type="evidence" value="ECO:0007669"/>
    <property type="project" value="InterPro"/>
</dbReference>
<evidence type="ECO:0000259" key="3">
    <source>
        <dbReference type="PROSITE" id="PS51464"/>
    </source>
</evidence>
<dbReference type="Proteomes" id="UP000431922">
    <property type="component" value="Unassembled WGS sequence"/>
</dbReference>
<dbReference type="CDD" id="cd05007">
    <property type="entry name" value="SIS_Etherase"/>
    <property type="match status" value="1"/>
</dbReference>
<dbReference type="GO" id="GO:0009254">
    <property type="term" value="P:peptidoglycan turnover"/>
    <property type="evidence" value="ECO:0007669"/>
    <property type="project" value="TreeGrafter"/>
</dbReference>
<gene>
    <name evidence="4" type="ORF">GRI65_08750</name>
</gene>
<dbReference type="EC" id="4.2.1.126" evidence="4"/>
<dbReference type="InterPro" id="IPR001347">
    <property type="entry name" value="SIS_dom"/>
</dbReference>
<dbReference type="GO" id="GO:0097367">
    <property type="term" value="F:carbohydrate derivative binding"/>
    <property type="evidence" value="ECO:0007669"/>
    <property type="project" value="InterPro"/>
</dbReference>
<evidence type="ECO:0000256" key="1">
    <source>
        <dbReference type="ARBA" id="ARBA00023239"/>
    </source>
</evidence>
<reference evidence="4 5" key="1">
    <citation type="submission" date="2019-12" db="EMBL/GenBank/DDBJ databases">
        <title>Genomic-based taxomic classification of the family Erythrobacteraceae.</title>
        <authorList>
            <person name="Xu L."/>
        </authorList>
    </citation>
    <scope>NUCLEOTIDE SEQUENCE [LARGE SCALE GENOMIC DNA]</scope>
    <source>
        <strain evidence="4 5">KCTC 42453</strain>
    </source>
</reference>
<keyword evidence="5" id="KW-1185">Reference proteome</keyword>
<dbReference type="RefSeq" id="WP_160756125.1">
    <property type="nucleotide sequence ID" value="NZ_WTYL01000002.1"/>
</dbReference>
<feature type="domain" description="SIS" evidence="3">
    <location>
        <begin position="50"/>
        <end position="213"/>
    </location>
</feature>
<dbReference type="Pfam" id="PF22645">
    <property type="entry name" value="GKRP_SIS_N"/>
    <property type="match status" value="1"/>
</dbReference>
<dbReference type="AlphaFoldDB" id="A0A845B324"/>
<dbReference type="NCBIfam" id="NF009222">
    <property type="entry name" value="PRK12570.1"/>
    <property type="match status" value="1"/>
</dbReference>
<sequence length="300" mass="31355">MTTELIDCRFAEIDQWPTISAVEAMLEGHMAALAAIRSQSEMIAAAADAAAIRLGPAGRLIYAGAGTSGRIAVQDGVELYPTFNWPRSRLVFLMAGGLAALVESAEGAEDDAEEGKRQVSTNQVGANDVVIGVAASGSTPFTVAVIRAAKERGALTVGLSSNIGSQLEAQAEFGICVQTGSEVIAGSTRMKAGTAQKVVLNTLSTAIMLRRGLVFNGMMVNLRISNEKLLARGHAMIRTLAGVDQIAAEHALEQADRRVLPAVLIALGADRNEADRLITANNGNPRAAITAMQTSKETDA</sequence>
<organism evidence="4 5">
    <name type="scientific">Allopontixanthobacter sediminis</name>
    <dbReference type="NCBI Taxonomy" id="1689985"/>
    <lineage>
        <taxon>Bacteria</taxon>
        <taxon>Pseudomonadati</taxon>
        <taxon>Pseudomonadota</taxon>
        <taxon>Alphaproteobacteria</taxon>
        <taxon>Sphingomonadales</taxon>
        <taxon>Erythrobacteraceae</taxon>
        <taxon>Allopontixanthobacter</taxon>
    </lineage>
</organism>
<protein>
    <submittedName>
        <fullName evidence="4">N-acetylmuramic acid 6-phosphate etherase</fullName>
        <ecNumber evidence="4">4.2.1.126</ecNumber>
    </submittedName>
</protein>
<dbReference type="InterPro" id="IPR040190">
    <property type="entry name" value="MURQ/GCKR"/>
</dbReference>
<dbReference type="Gene3D" id="3.40.50.10490">
    <property type="entry name" value="Glucose-6-phosphate isomerase like protein, domain 1"/>
    <property type="match status" value="1"/>
</dbReference>
<dbReference type="OrthoDB" id="9813395at2"/>
<dbReference type="Gene3D" id="1.10.8.1080">
    <property type="match status" value="1"/>
</dbReference>
<proteinExistence type="predicted"/>
<comment type="caution">
    <text evidence="4">The sequence shown here is derived from an EMBL/GenBank/DDBJ whole genome shotgun (WGS) entry which is preliminary data.</text>
</comment>
<dbReference type="GO" id="GO:0016803">
    <property type="term" value="F:ether hydrolase activity"/>
    <property type="evidence" value="ECO:0007669"/>
    <property type="project" value="TreeGrafter"/>
</dbReference>
<keyword evidence="2" id="KW-0119">Carbohydrate metabolism</keyword>
<evidence type="ECO:0000256" key="2">
    <source>
        <dbReference type="ARBA" id="ARBA00023277"/>
    </source>
</evidence>
<dbReference type="InterPro" id="IPR005488">
    <property type="entry name" value="Etherase_MurQ"/>
</dbReference>
<accession>A0A845B324</accession>
<name>A0A845B324_9SPHN</name>